<dbReference type="Proteomes" id="UP000016936">
    <property type="component" value="Unassembled WGS sequence"/>
</dbReference>
<evidence type="ECO:0000259" key="1">
    <source>
        <dbReference type="Pfam" id="PF01728"/>
    </source>
</evidence>
<accession>M2TY29</accession>
<evidence type="ECO:0000313" key="2">
    <source>
        <dbReference type="EMBL" id="EMD86671.1"/>
    </source>
</evidence>
<dbReference type="InterPro" id="IPR002877">
    <property type="entry name" value="RNA_MeTrfase_FtsJ_dom"/>
</dbReference>
<dbReference type="AlphaFoldDB" id="M2TY29"/>
<reference evidence="2 3" key="1">
    <citation type="journal article" date="2012" name="PLoS Pathog.">
        <title>Diverse lifestyles and strategies of plant pathogenesis encoded in the genomes of eighteen Dothideomycetes fungi.</title>
        <authorList>
            <person name="Ohm R.A."/>
            <person name="Feau N."/>
            <person name="Henrissat B."/>
            <person name="Schoch C.L."/>
            <person name="Horwitz B.A."/>
            <person name="Barry K.W."/>
            <person name="Condon B.J."/>
            <person name="Copeland A.C."/>
            <person name="Dhillon B."/>
            <person name="Glaser F."/>
            <person name="Hesse C.N."/>
            <person name="Kosti I."/>
            <person name="LaButti K."/>
            <person name="Lindquist E.A."/>
            <person name="Lucas S."/>
            <person name="Salamov A.A."/>
            <person name="Bradshaw R.E."/>
            <person name="Ciuffetti L."/>
            <person name="Hamelin R.C."/>
            <person name="Kema G.H.J."/>
            <person name="Lawrence C."/>
            <person name="Scott J.A."/>
            <person name="Spatafora J.W."/>
            <person name="Turgeon B.G."/>
            <person name="de Wit P.J.G.M."/>
            <person name="Zhong S."/>
            <person name="Goodwin S.B."/>
            <person name="Grigoriev I.V."/>
        </authorList>
    </citation>
    <scope>NUCLEOTIDE SEQUENCE [LARGE SCALE GENOMIC DNA]</scope>
    <source>
        <strain evidence="3">C5 / ATCC 48332 / race O</strain>
    </source>
</reference>
<dbReference type="Pfam" id="PF01728">
    <property type="entry name" value="FtsJ"/>
    <property type="match status" value="1"/>
</dbReference>
<dbReference type="GO" id="GO:0008168">
    <property type="term" value="F:methyltransferase activity"/>
    <property type="evidence" value="ECO:0007669"/>
    <property type="project" value="InterPro"/>
</dbReference>
<keyword evidence="3" id="KW-1185">Reference proteome</keyword>
<reference evidence="3" key="2">
    <citation type="journal article" date="2013" name="PLoS Genet.">
        <title>Comparative genome structure, secondary metabolite, and effector coding capacity across Cochliobolus pathogens.</title>
        <authorList>
            <person name="Condon B.J."/>
            <person name="Leng Y."/>
            <person name="Wu D."/>
            <person name="Bushley K.E."/>
            <person name="Ohm R.A."/>
            <person name="Otillar R."/>
            <person name="Martin J."/>
            <person name="Schackwitz W."/>
            <person name="Grimwood J."/>
            <person name="MohdZainudin N."/>
            <person name="Xue C."/>
            <person name="Wang R."/>
            <person name="Manning V.A."/>
            <person name="Dhillon B."/>
            <person name="Tu Z.J."/>
            <person name="Steffenson B.J."/>
            <person name="Salamov A."/>
            <person name="Sun H."/>
            <person name="Lowry S."/>
            <person name="LaButti K."/>
            <person name="Han J."/>
            <person name="Copeland A."/>
            <person name="Lindquist E."/>
            <person name="Barry K."/>
            <person name="Schmutz J."/>
            <person name="Baker S.E."/>
            <person name="Ciuffetti L.M."/>
            <person name="Grigoriev I.V."/>
            <person name="Zhong S."/>
            <person name="Turgeon B.G."/>
        </authorList>
    </citation>
    <scope>NUCLEOTIDE SEQUENCE [LARGE SCALE GENOMIC DNA]</scope>
    <source>
        <strain evidence="3">C5 / ATCC 48332 / race O</strain>
    </source>
</reference>
<dbReference type="InterPro" id="IPR029063">
    <property type="entry name" value="SAM-dependent_MTases_sf"/>
</dbReference>
<dbReference type="OMA" id="ITMLANE"/>
<dbReference type="HOGENOM" id="CLU_043071_0_0_1"/>
<organism evidence="2 3">
    <name type="scientific">Cochliobolus heterostrophus (strain C5 / ATCC 48332 / race O)</name>
    <name type="common">Southern corn leaf blight fungus</name>
    <name type="synonym">Bipolaris maydis</name>
    <dbReference type="NCBI Taxonomy" id="701091"/>
    <lineage>
        <taxon>Eukaryota</taxon>
        <taxon>Fungi</taxon>
        <taxon>Dikarya</taxon>
        <taxon>Ascomycota</taxon>
        <taxon>Pezizomycotina</taxon>
        <taxon>Dothideomycetes</taxon>
        <taxon>Pleosporomycetidae</taxon>
        <taxon>Pleosporales</taxon>
        <taxon>Pleosporineae</taxon>
        <taxon>Pleosporaceae</taxon>
        <taxon>Bipolaris</taxon>
    </lineage>
</organism>
<name>M2TY29_COCH5</name>
<gene>
    <name evidence="2" type="ORF">COCHEDRAFT_1023877</name>
</gene>
<dbReference type="EMBL" id="KB445584">
    <property type="protein sequence ID" value="EMD86671.1"/>
    <property type="molecule type" value="Genomic_DNA"/>
</dbReference>
<dbReference type="Gene3D" id="3.40.50.150">
    <property type="entry name" value="Vaccinia Virus protein VP39"/>
    <property type="match status" value="1"/>
</dbReference>
<protein>
    <recommendedName>
        <fullName evidence="1">Ribosomal RNA methyltransferase FtsJ domain-containing protein</fullName>
    </recommendedName>
</protein>
<dbReference type="GO" id="GO:0032259">
    <property type="term" value="P:methylation"/>
    <property type="evidence" value="ECO:0007669"/>
    <property type="project" value="InterPro"/>
</dbReference>
<evidence type="ECO:0000313" key="3">
    <source>
        <dbReference type="Proteomes" id="UP000016936"/>
    </source>
</evidence>
<dbReference type="STRING" id="701091.M2TY29"/>
<dbReference type="SUPFAM" id="SSF53335">
    <property type="entry name" value="S-adenosyl-L-methionine-dependent methyltransferases"/>
    <property type="match status" value="1"/>
</dbReference>
<dbReference type="eggNOG" id="ENOG502S5H8">
    <property type="taxonomic scope" value="Eukaryota"/>
</dbReference>
<dbReference type="OrthoDB" id="417125at2759"/>
<proteinExistence type="predicted"/>
<sequence length="384" mass="42799">MNPDLEEMMRSTLPPEEISVSAIIAQYLTENSQIFKALASLRLKGWNTSEGDLFFQARRAQSDNANRTQKRLQSFFKMTCEIGQEMDENTSVITLAADGNQSPRVLDIGMAPGGFTQTVLRKHRDARIRGITLPSEMGGLRIMLPGWRDDLKVLIEFADITMLANEMGRPATSIPTQHPDIAKFSSKRPFQNETFDLVSCGTTGATTRRAHADAEHHESHKRLRLATSQLVLALQRLRNQGSLVLVMHKPESFDTAEIIHTFTKCSSVRLFKSKTKHAITSSFYMVAMGVDTQSEEMQSAVVKWKKQWEDATFQSDGALSTCPRASEDQVREMLADFGPQLIDLATPLWKIQADALRASPFLKESNSTSEARSAAASTMRNGTL</sequence>
<feature type="domain" description="Ribosomal RNA methyltransferase FtsJ" evidence="1">
    <location>
        <begin position="101"/>
        <end position="289"/>
    </location>
</feature>